<evidence type="ECO:0000256" key="5">
    <source>
        <dbReference type="ARBA" id="ARBA00022723"/>
    </source>
</evidence>
<keyword evidence="10" id="KW-1185">Reference proteome</keyword>
<dbReference type="InterPro" id="IPR024079">
    <property type="entry name" value="MetalloPept_cat_dom_sf"/>
</dbReference>
<keyword evidence="9" id="KW-0378">Hydrolase</keyword>
<evidence type="ECO:0000313" key="10">
    <source>
        <dbReference type="Proteomes" id="UP001519363"/>
    </source>
</evidence>
<dbReference type="Pfam" id="PF02031">
    <property type="entry name" value="Peptidase_M7"/>
    <property type="match status" value="1"/>
</dbReference>
<proteinExistence type="inferred from homology"/>
<dbReference type="RefSeq" id="WP_249044225.1">
    <property type="nucleotide sequence ID" value="NZ_JAGIOO010000001.1"/>
</dbReference>
<keyword evidence="5" id="KW-0479">Metal-binding</keyword>
<comment type="caution">
    <text evidence="9">The sequence shown here is derived from an EMBL/GenBank/DDBJ whole genome shotgun (WGS) entry which is preliminary data.</text>
</comment>
<comment type="catalytic activity">
    <reaction evidence="1">
        <text>Hydrolyzes proteins with a preference for Tyr or Phe in the P1' position. Has no action on amino-acid p-nitroanilides.</text>
        <dbReference type="EC" id="3.4.24.77"/>
    </reaction>
</comment>
<evidence type="ECO:0000256" key="2">
    <source>
        <dbReference type="ARBA" id="ARBA00006571"/>
    </source>
</evidence>
<accession>A0ABS5ACV0</accession>
<evidence type="ECO:0000313" key="9">
    <source>
        <dbReference type="EMBL" id="MBP2474413.1"/>
    </source>
</evidence>
<evidence type="ECO:0000256" key="6">
    <source>
        <dbReference type="ARBA" id="ARBA00023049"/>
    </source>
</evidence>
<dbReference type="GO" id="GO:0016787">
    <property type="term" value="F:hydrolase activity"/>
    <property type="evidence" value="ECO:0007669"/>
    <property type="project" value="UniProtKB-KW"/>
</dbReference>
<name>A0ABS5ACV0_9PSEU</name>
<dbReference type="Gene3D" id="3.40.390.10">
    <property type="entry name" value="Collagenase (Catalytic Domain)"/>
    <property type="match status" value="1"/>
</dbReference>
<sequence length="185" mass="19663">MLQHKIRRLVVGVAAVAASFATVTAPAMADASAARIVRYDTSQAQEFKANWDEGAKIWNASVKNVRLEPAAPGQAAQIRILADDGWPRAQVAGLGRGTVWMGRQAVRDGHFVNRITAHELGHILGLPDRRTGLCTDLMSGASAGTTCKNPNPNAAEKAQVERSFAGGFASVEPFSTDGREWAQAG</sequence>
<keyword evidence="6" id="KW-0482">Metalloprotease</keyword>
<evidence type="ECO:0000256" key="8">
    <source>
        <dbReference type="SAM" id="SignalP"/>
    </source>
</evidence>
<feature type="signal peptide" evidence="8">
    <location>
        <begin position="1"/>
        <end position="29"/>
    </location>
</feature>
<dbReference type="EMBL" id="JAGIOO010000001">
    <property type="protein sequence ID" value="MBP2474413.1"/>
    <property type="molecule type" value="Genomic_DNA"/>
</dbReference>
<dbReference type="PRINTS" id="PR00787">
    <property type="entry name" value="NEUTRALPTASE"/>
</dbReference>
<feature type="chain" id="PRO_5046700064" description="Extracellular small neutral protease" evidence="8">
    <location>
        <begin position="30"/>
        <end position="185"/>
    </location>
</feature>
<evidence type="ECO:0000256" key="4">
    <source>
        <dbReference type="ARBA" id="ARBA00019129"/>
    </source>
</evidence>
<reference evidence="9 10" key="1">
    <citation type="submission" date="2021-03" db="EMBL/GenBank/DDBJ databases">
        <title>Sequencing the genomes of 1000 actinobacteria strains.</title>
        <authorList>
            <person name="Klenk H.-P."/>
        </authorList>
    </citation>
    <scope>NUCLEOTIDE SEQUENCE [LARGE SCALE GENOMIC DNA]</scope>
    <source>
        <strain evidence="9 10">DSM 44580</strain>
    </source>
</reference>
<dbReference type="SUPFAM" id="SSF55486">
    <property type="entry name" value="Metalloproteases ('zincins'), catalytic domain"/>
    <property type="match status" value="1"/>
</dbReference>
<evidence type="ECO:0000256" key="3">
    <source>
        <dbReference type="ARBA" id="ARBA00012325"/>
    </source>
</evidence>
<keyword evidence="8" id="KW-0732">Signal</keyword>
<dbReference type="InterPro" id="IPR000013">
    <property type="entry name" value="Peptidase_M7"/>
</dbReference>
<dbReference type="EC" id="3.4.24.77" evidence="3"/>
<gene>
    <name evidence="9" type="ORF">JOF53_003285</name>
</gene>
<evidence type="ECO:0000256" key="1">
    <source>
        <dbReference type="ARBA" id="ARBA00000612"/>
    </source>
</evidence>
<organism evidence="9 10">
    <name type="scientific">Crossiella equi</name>
    <dbReference type="NCBI Taxonomy" id="130796"/>
    <lineage>
        <taxon>Bacteria</taxon>
        <taxon>Bacillati</taxon>
        <taxon>Actinomycetota</taxon>
        <taxon>Actinomycetes</taxon>
        <taxon>Pseudonocardiales</taxon>
        <taxon>Pseudonocardiaceae</taxon>
        <taxon>Crossiella</taxon>
    </lineage>
</organism>
<keyword evidence="6" id="KW-0645">Protease</keyword>
<evidence type="ECO:0000256" key="7">
    <source>
        <dbReference type="ARBA" id="ARBA00029927"/>
    </source>
</evidence>
<dbReference type="Proteomes" id="UP001519363">
    <property type="component" value="Unassembled WGS sequence"/>
</dbReference>
<comment type="similarity">
    <text evidence="2">Belongs to the peptidase M7 family.</text>
</comment>
<protein>
    <recommendedName>
        <fullName evidence="4">Extracellular small neutral protease</fullName>
        <ecNumber evidence="3">3.4.24.77</ecNumber>
    </recommendedName>
    <alternativeName>
        <fullName evidence="7">Snapalysin</fullName>
    </alternativeName>
</protein>